<dbReference type="EMBL" id="JBCITM010000032">
    <property type="protein sequence ID" value="MEN1762219.1"/>
    <property type="molecule type" value="Genomic_DNA"/>
</dbReference>
<dbReference type="InterPro" id="IPR027469">
    <property type="entry name" value="Cation_efflux_TMD_sf"/>
</dbReference>
<evidence type="ECO:0000256" key="1">
    <source>
        <dbReference type="ARBA" id="ARBA00004141"/>
    </source>
</evidence>
<dbReference type="Proteomes" id="UP001407405">
    <property type="component" value="Unassembled WGS sequence"/>
</dbReference>
<accession>A0ABU9VYH7</accession>
<keyword evidence="7" id="KW-1185">Reference proteome</keyword>
<gene>
    <name evidence="6" type="ORF">AAIG11_17145</name>
</gene>
<comment type="subcellular location">
    <subcellularLocation>
        <location evidence="1">Membrane</location>
        <topology evidence="1">Multi-pass membrane protein</topology>
    </subcellularLocation>
</comment>
<evidence type="ECO:0000256" key="2">
    <source>
        <dbReference type="ARBA" id="ARBA00022692"/>
    </source>
</evidence>
<protein>
    <submittedName>
        <fullName evidence="6">Cation transporter</fullName>
    </submittedName>
</protein>
<evidence type="ECO:0000256" key="3">
    <source>
        <dbReference type="ARBA" id="ARBA00022989"/>
    </source>
</evidence>
<reference evidence="6 7" key="1">
    <citation type="submission" date="2024-04" db="EMBL/GenBank/DDBJ databases">
        <title>Genome sequencing and metabolic network reconstruction of aminoacids and betaine degradation by Anoxynatronum sibiricum.</title>
        <authorList>
            <person name="Detkova E.N."/>
            <person name="Boltjanskaja Y.V."/>
            <person name="Mardanov A.V."/>
            <person name="Kevbrin V."/>
        </authorList>
    </citation>
    <scope>NUCLEOTIDE SEQUENCE [LARGE SCALE GENOMIC DNA]</scope>
    <source>
        <strain evidence="6 7">Z-7981</strain>
    </source>
</reference>
<keyword evidence="4" id="KW-0472">Membrane</keyword>
<keyword evidence="3" id="KW-1133">Transmembrane helix</keyword>
<proteinExistence type="predicted"/>
<comment type="caution">
    <text evidence="6">The sequence shown here is derived from an EMBL/GenBank/DDBJ whole genome shotgun (WGS) entry which is preliminary data.</text>
</comment>
<evidence type="ECO:0000256" key="4">
    <source>
        <dbReference type="ARBA" id="ARBA00023136"/>
    </source>
</evidence>
<dbReference type="SUPFAM" id="SSF161111">
    <property type="entry name" value="Cation efflux protein transmembrane domain-like"/>
    <property type="match status" value="1"/>
</dbReference>
<dbReference type="RefSeq" id="WP_343187481.1">
    <property type="nucleotide sequence ID" value="NZ_JBCITM010000032.1"/>
</dbReference>
<evidence type="ECO:0000259" key="5">
    <source>
        <dbReference type="Pfam" id="PF01545"/>
    </source>
</evidence>
<dbReference type="InterPro" id="IPR058533">
    <property type="entry name" value="Cation_efflux_TM"/>
</dbReference>
<name>A0ABU9VYH7_9CLOT</name>
<sequence length="49" mass="5141">MQYASFAVKLALGLVINSIAVITDAFNNMTDISSSVISIISAKISNNPP</sequence>
<evidence type="ECO:0000313" key="7">
    <source>
        <dbReference type="Proteomes" id="UP001407405"/>
    </source>
</evidence>
<evidence type="ECO:0000313" key="6">
    <source>
        <dbReference type="EMBL" id="MEN1762219.1"/>
    </source>
</evidence>
<dbReference type="Gene3D" id="1.20.1510.10">
    <property type="entry name" value="Cation efflux protein transmembrane domain"/>
    <property type="match status" value="1"/>
</dbReference>
<organism evidence="6 7">
    <name type="scientific">Anoxynatronum sibiricum</name>
    <dbReference type="NCBI Taxonomy" id="210623"/>
    <lineage>
        <taxon>Bacteria</taxon>
        <taxon>Bacillati</taxon>
        <taxon>Bacillota</taxon>
        <taxon>Clostridia</taxon>
        <taxon>Eubacteriales</taxon>
        <taxon>Clostridiaceae</taxon>
        <taxon>Anoxynatronum</taxon>
    </lineage>
</organism>
<dbReference type="Pfam" id="PF01545">
    <property type="entry name" value="Cation_efflux"/>
    <property type="match status" value="1"/>
</dbReference>
<feature type="domain" description="Cation efflux protein transmembrane" evidence="5">
    <location>
        <begin position="4"/>
        <end position="49"/>
    </location>
</feature>
<keyword evidence="2" id="KW-0812">Transmembrane</keyword>